<evidence type="ECO:0000256" key="1">
    <source>
        <dbReference type="SAM" id="MobiDB-lite"/>
    </source>
</evidence>
<evidence type="ECO:0000313" key="2">
    <source>
        <dbReference type="Proteomes" id="UP000036681"/>
    </source>
</evidence>
<protein>
    <submittedName>
        <fullName evidence="3">Uncharacterized protein</fullName>
    </submittedName>
</protein>
<feature type="region of interest" description="Disordered" evidence="1">
    <location>
        <begin position="1"/>
        <end position="68"/>
    </location>
</feature>
<feature type="compositionally biased region" description="Basic and acidic residues" evidence="1">
    <location>
        <begin position="1"/>
        <end position="33"/>
    </location>
</feature>
<reference evidence="3" key="1">
    <citation type="submission" date="2017-02" db="UniProtKB">
        <authorList>
            <consortium name="WormBaseParasite"/>
        </authorList>
    </citation>
    <scope>IDENTIFICATION</scope>
</reference>
<feature type="compositionally biased region" description="Basic and acidic residues" evidence="1">
    <location>
        <begin position="45"/>
        <end position="68"/>
    </location>
</feature>
<dbReference type="Proteomes" id="UP000036681">
    <property type="component" value="Unplaced"/>
</dbReference>
<keyword evidence="2" id="KW-1185">Reference proteome</keyword>
<organism evidence="2 3">
    <name type="scientific">Ascaris lumbricoides</name>
    <name type="common">Giant roundworm</name>
    <dbReference type="NCBI Taxonomy" id="6252"/>
    <lineage>
        <taxon>Eukaryota</taxon>
        <taxon>Metazoa</taxon>
        <taxon>Ecdysozoa</taxon>
        <taxon>Nematoda</taxon>
        <taxon>Chromadorea</taxon>
        <taxon>Rhabditida</taxon>
        <taxon>Spirurina</taxon>
        <taxon>Ascaridomorpha</taxon>
        <taxon>Ascaridoidea</taxon>
        <taxon>Ascarididae</taxon>
        <taxon>Ascaris</taxon>
    </lineage>
</organism>
<proteinExistence type="predicted"/>
<accession>A0A0M3HLN8</accession>
<dbReference type="AlphaFoldDB" id="A0A0M3HLN8"/>
<name>A0A0M3HLN8_ASCLU</name>
<dbReference type="WBParaSite" id="ALUE_0000243301-mRNA-1">
    <property type="protein sequence ID" value="ALUE_0000243301-mRNA-1"/>
    <property type="gene ID" value="ALUE_0000243301"/>
</dbReference>
<sequence>MRLSKTVDEEGSRREKEKSKHDEKREERRKQRETPSSLSVSKSKSSVDEYAKLREKSWKRPIDPADAK</sequence>
<evidence type="ECO:0000313" key="3">
    <source>
        <dbReference type="WBParaSite" id="ALUE_0000243301-mRNA-1"/>
    </source>
</evidence>